<name>A0ABU2U760_9ACTN</name>
<keyword evidence="1" id="KW-0472">Membrane</keyword>
<comment type="caution">
    <text evidence="2">The sequence shown here is derived from an EMBL/GenBank/DDBJ whole genome shotgun (WGS) entry which is preliminary data.</text>
</comment>
<gene>
    <name evidence="2" type="ORF">RM764_39900</name>
</gene>
<keyword evidence="1" id="KW-1133">Transmembrane helix</keyword>
<accession>A0ABU2U760</accession>
<dbReference type="RefSeq" id="WP_311700510.1">
    <property type="nucleotide sequence ID" value="NZ_JAVREY010000093.1"/>
</dbReference>
<dbReference type="EMBL" id="JAVREY010000093">
    <property type="protein sequence ID" value="MDT0469069.1"/>
    <property type="molecule type" value="Genomic_DNA"/>
</dbReference>
<keyword evidence="3" id="KW-1185">Reference proteome</keyword>
<protein>
    <submittedName>
        <fullName evidence="2">Uncharacterized protein</fullName>
    </submittedName>
</protein>
<sequence length="68" mass="7282">MNNLLEDASRQQTGNAPRTMATWGNLAIGALRLITVGLLRNARHARRPLALACTPPRPAPTSRPLGLA</sequence>
<reference evidence="3" key="1">
    <citation type="submission" date="2023-07" db="EMBL/GenBank/DDBJ databases">
        <title>30 novel species of actinomycetes from the DSMZ collection.</title>
        <authorList>
            <person name="Nouioui I."/>
        </authorList>
    </citation>
    <scope>NUCLEOTIDE SEQUENCE [LARGE SCALE GENOMIC DNA]</scope>
    <source>
        <strain evidence="3">DSM 41699</strain>
    </source>
</reference>
<feature type="transmembrane region" description="Helical" evidence="1">
    <location>
        <begin position="20"/>
        <end position="39"/>
    </location>
</feature>
<dbReference type="Proteomes" id="UP001183809">
    <property type="component" value="Unassembled WGS sequence"/>
</dbReference>
<evidence type="ECO:0000313" key="2">
    <source>
        <dbReference type="EMBL" id="MDT0469069.1"/>
    </source>
</evidence>
<organism evidence="2 3">
    <name type="scientific">Streptomyces gibsoniae</name>
    <dbReference type="NCBI Taxonomy" id="3075529"/>
    <lineage>
        <taxon>Bacteria</taxon>
        <taxon>Bacillati</taxon>
        <taxon>Actinomycetota</taxon>
        <taxon>Actinomycetes</taxon>
        <taxon>Kitasatosporales</taxon>
        <taxon>Streptomycetaceae</taxon>
        <taxon>Streptomyces</taxon>
    </lineage>
</organism>
<evidence type="ECO:0000313" key="3">
    <source>
        <dbReference type="Proteomes" id="UP001183809"/>
    </source>
</evidence>
<keyword evidence="1" id="KW-0812">Transmembrane</keyword>
<evidence type="ECO:0000256" key="1">
    <source>
        <dbReference type="SAM" id="Phobius"/>
    </source>
</evidence>
<proteinExistence type="predicted"/>